<dbReference type="AlphaFoldDB" id="A0A914PSL3"/>
<reference evidence="4" key="1">
    <citation type="submission" date="2022-11" db="UniProtKB">
        <authorList>
            <consortium name="WormBaseParasite"/>
        </authorList>
    </citation>
    <scope>IDENTIFICATION</scope>
</reference>
<feature type="transmembrane region" description="Helical" evidence="2">
    <location>
        <begin position="431"/>
        <end position="452"/>
    </location>
</feature>
<feature type="transmembrane region" description="Helical" evidence="2">
    <location>
        <begin position="194"/>
        <end position="219"/>
    </location>
</feature>
<dbReference type="WBParaSite" id="PDA_v2.g21666.t1">
    <property type="protein sequence ID" value="PDA_v2.g21666.t1"/>
    <property type="gene ID" value="PDA_v2.g21666"/>
</dbReference>
<feature type="transmembrane region" description="Helical" evidence="2">
    <location>
        <begin position="79"/>
        <end position="104"/>
    </location>
</feature>
<feature type="transmembrane region" description="Helical" evidence="2">
    <location>
        <begin position="363"/>
        <end position="386"/>
    </location>
</feature>
<protein>
    <submittedName>
        <fullName evidence="4">Uncharacterized protein</fullName>
    </submittedName>
</protein>
<sequence>MTNSISPQHARWTRFCHASQLVLCLMWFSACLLMYWHAPSFQVEQLYDCRWHLSCLLISAGFGILFMKCPSPLLFAGTFVAAQYSLVYSFLSLVIYGVDCLMIINGQPINANINADFTPYLKLAAVLIVLSAFGLGISLIYIYRLYLIGWELAPPKAVKNLKSIQIFSTLHVCFALFTMYVVEELTPFKTWFIRVYMVHEFSCSLLSLSLAVLQITALVHSNTVMLKAIFIANLCQFVQELHIGSTAFYTAFYIRKLVVATQLSDFFFRQIIIIMNLLAHLCRMGMCAATAWIIAPIIWERIINLRIQRKVDQNRLSAMSELAQATAKENRWLLMIAAWVAVIAVGHFALNMTYVILDSLMEALVVAAGTSFLFCLLVFISIIIYLRRRYRLALIFGAYCTLNLFISASLLVASFIQDIIFGQKGPKPKYTLLYIADISLAIVTVIVSTQVLRFATKTLLETYTLTKQPTSVTKAVRILRHVGLFSLLTVGLEFVLLLELRIEAMAAHLSMTSSIHDWLITAVQSLFLFWCTKYDRYQCTLLILIFQLANVSLVTLDLLAQQTDLIQMLITILFQHGEMASKLKTTIPAFPIDHFIIILILHFLQIAQWFLTVFALAIAIYIIDNVVEDESVKSNDNHEISILGMDIGNSEAHPSSSSKAQPQPQTNGTGIQHSFENSLFNDPLAMSRLPNNSNNNESEMDTVDIPLDDPKRP</sequence>
<keyword evidence="3" id="KW-1185">Reference proteome</keyword>
<feature type="transmembrane region" description="Helical" evidence="2">
    <location>
        <begin position="21"/>
        <end position="38"/>
    </location>
</feature>
<accession>A0A914PSL3</accession>
<feature type="transmembrane region" description="Helical" evidence="2">
    <location>
        <begin position="539"/>
        <end position="559"/>
    </location>
</feature>
<feature type="transmembrane region" description="Helical" evidence="2">
    <location>
        <begin position="482"/>
        <end position="502"/>
    </location>
</feature>
<name>A0A914PSL3_9BILA</name>
<evidence type="ECO:0000313" key="4">
    <source>
        <dbReference type="WBParaSite" id="PDA_v2.g21666.t1"/>
    </source>
</evidence>
<feature type="transmembrane region" description="Helical" evidence="2">
    <location>
        <begin position="50"/>
        <end position="67"/>
    </location>
</feature>
<feature type="transmembrane region" description="Helical" evidence="2">
    <location>
        <begin position="514"/>
        <end position="532"/>
    </location>
</feature>
<feature type="transmembrane region" description="Helical" evidence="2">
    <location>
        <begin position="393"/>
        <end position="416"/>
    </location>
</feature>
<proteinExistence type="predicted"/>
<feature type="transmembrane region" description="Helical" evidence="2">
    <location>
        <begin position="124"/>
        <end position="143"/>
    </location>
</feature>
<feature type="transmembrane region" description="Helical" evidence="2">
    <location>
        <begin position="231"/>
        <end position="254"/>
    </location>
</feature>
<feature type="compositionally biased region" description="Low complexity" evidence="1">
    <location>
        <begin position="654"/>
        <end position="665"/>
    </location>
</feature>
<evidence type="ECO:0000313" key="3">
    <source>
        <dbReference type="Proteomes" id="UP000887578"/>
    </source>
</evidence>
<keyword evidence="2" id="KW-1133">Transmembrane helix</keyword>
<feature type="transmembrane region" description="Helical" evidence="2">
    <location>
        <begin position="332"/>
        <end position="357"/>
    </location>
</feature>
<dbReference type="Proteomes" id="UP000887578">
    <property type="component" value="Unplaced"/>
</dbReference>
<feature type="region of interest" description="Disordered" evidence="1">
    <location>
        <begin position="650"/>
        <end position="713"/>
    </location>
</feature>
<feature type="transmembrane region" description="Helical" evidence="2">
    <location>
        <begin position="595"/>
        <end position="623"/>
    </location>
</feature>
<evidence type="ECO:0000256" key="1">
    <source>
        <dbReference type="SAM" id="MobiDB-lite"/>
    </source>
</evidence>
<keyword evidence="2" id="KW-0812">Transmembrane</keyword>
<evidence type="ECO:0000256" key="2">
    <source>
        <dbReference type="SAM" id="Phobius"/>
    </source>
</evidence>
<organism evidence="3 4">
    <name type="scientific">Panagrolaimus davidi</name>
    <dbReference type="NCBI Taxonomy" id="227884"/>
    <lineage>
        <taxon>Eukaryota</taxon>
        <taxon>Metazoa</taxon>
        <taxon>Ecdysozoa</taxon>
        <taxon>Nematoda</taxon>
        <taxon>Chromadorea</taxon>
        <taxon>Rhabditida</taxon>
        <taxon>Tylenchina</taxon>
        <taxon>Panagrolaimomorpha</taxon>
        <taxon>Panagrolaimoidea</taxon>
        <taxon>Panagrolaimidae</taxon>
        <taxon>Panagrolaimus</taxon>
    </lineage>
</organism>
<feature type="transmembrane region" description="Helical" evidence="2">
    <location>
        <begin position="164"/>
        <end position="182"/>
    </location>
</feature>
<feature type="compositionally biased region" description="Polar residues" evidence="1">
    <location>
        <begin position="666"/>
        <end position="680"/>
    </location>
</feature>
<feature type="transmembrane region" description="Helical" evidence="2">
    <location>
        <begin position="266"/>
        <end position="299"/>
    </location>
</feature>
<keyword evidence="2" id="KW-0472">Membrane</keyword>